<gene>
    <name evidence="2" type="ORF">QWI16_17055</name>
</gene>
<reference evidence="2" key="1">
    <citation type="submission" date="2023-07" db="EMBL/GenBank/DDBJ databases">
        <title>Gilvimarinus algae sp. nov., isolated from the surface of Kelp.</title>
        <authorList>
            <person name="Sun Y.Y."/>
            <person name="Gong Y."/>
            <person name="Du Z.J."/>
        </authorList>
    </citation>
    <scope>NUCLEOTIDE SEQUENCE</scope>
    <source>
        <strain evidence="2">SDUM040014</strain>
    </source>
</reference>
<keyword evidence="3" id="KW-1185">Reference proteome</keyword>
<feature type="signal peptide" evidence="1">
    <location>
        <begin position="1"/>
        <end position="24"/>
    </location>
</feature>
<proteinExistence type="predicted"/>
<dbReference type="Proteomes" id="UP001168380">
    <property type="component" value="Unassembled WGS sequence"/>
</dbReference>
<dbReference type="EMBL" id="JAULRT010000062">
    <property type="protein sequence ID" value="MDO3383894.1"/>
    <property type="molecule type" value="Genomic_DNA"/>
</dbReference>
<evidence type="ECO:0000313" key="3">
    <source>
        <dbReference type="Proteomes" id="UP001168380"/>
    </source>
</evidence>
<comment type="caution">
    <text evidence="2">The sequence shown here is derived from an EMBL/GenBank/DDBJ whole genome shotgun (WGS) entry which is preliminary data.</text>
</comment>
<keyword evidence="1" id="KW-0732">Signal</keyword>
<evidence type="ECO:0008006" key="4">
    <source>
        <dbReference type="Google" id="ProtNLM"/>
    </source>
</evidence>
<name>A0ABT8TIH4_9GAMM</name>
<sequence length="145" mass="15399">MMHRALIRIALAASATIVFPGALAQQECEPAVDMIESNDAVNRISECDYSDEGINGWLSGLGERKPTDSAAAASSSASASGAEGGEFELSSAPVAEPLALLQARFALISKAAQRCEQGAAIVKLERYRPLEGGKLRLEMRFQCQD</sequence>
<protein>
    <recommendedName>
        <fullName evidence="4">Lysozyme inhibitor LprI N-terminal domain-containing protein</fullName>
    </recommendedName>
</protein>
<accession>A0ABT8TIH4</accession>
<dbReference type="RefSeq" id="WP_302715018.1">
    <property type="nucleotide sequence ID" value="NZ_JAULRT010000062.1"/>
</dbReference>
<organism evidence="2 3">
    <name type="scientific">Gilvimarinus algae</name>
    <dbReference type="NCBI Taxonomy" id="3058037"/>
    <lineage>
        <taxon>Bacteria</taxon>
        <taxon>Pseudomonadati</taxon>
        <taxon>Pseudomonadota</taxon>
        <taxon>Gammaproteobacteria</taxon>
        <taxon>Cellvibrionales</taxon>
        <taxon>Cellvibrionaceae</taxon>
        <taxon>Gilvimarinus</taxon>
    </lineage>
</organism>
<feature type="chain" id="PRO_5046273094" description="Lysozyme inhibitor LprI N-terminal domain-containing protein" evidence="1">
    <location>
        <begin position="25"/>
        <end position="145"/>
    </location>
</feature>
<evidence type="ECO:0000256" key="1">
    <source>
        <dbReference type="SAM" id="SignalP"/>
    </source>
</evidence>
<evidence type="ECO:0000313" key="2">
    <source>
        <dbReference type="EMBL" id="MDO3383894.1"/>
    </source>
</evidence>